<dbReference type="SUPFAM" id="SSF52151">
    <property type="entry name" value="FabD/lysophospholipase-like"/>
    <property type="match status" value="1"/>
</dbReference>
<dbReference type="SUPFAM" id="SSF53474">
    <property type="entry name" value="alpha/beta-Hydrolases"/>
    <property type="match status" value="1"/>
</dbReference>
<dbReference type="Gene3D" id="3.30.70.3290">
    <property type="match status" value="1"/>
</dbReference>
<protein>
    <submittedName>
        <fullName evidence="11">Uncharacterized protein</fullName>
    </submittedName>
</protein>
<feature type="active site" description="Proton acceptor; for dehydratase activity" evidence="6">
    <location>
        <position position="1254"/>
    </location>
</feature>
<dbReference type="InterPro" id="IPR001227">
    <property type="entry name" value="Ac_transferase_dom_sf"/>
</dbReference>
<dbReference type="PROSITE" id="PS52019">
    <property type="entry name" value="PKS_MFAS_DH"/>
    <property type="match status" value="1"/>
</dbReference>
<feature type="region of interest" description="C-terminal hotdog fold" evidence="6">
    <location>
        <begin position="1373"/>
        <end position="1525"/>
    </location>
</feature>
<dbReference type="InterPro" id="IPR032088">
    <property type="entry name" value="SAT"/>
</dbReference>
<dbReference type="InterPro" id="IPR001375">
    <property type="entry name" value="Peptidase_S9_cat"/>
</dbReference>
<dbReference type="Pfam" id="PF00698">
    <property type="entry name" value="Acyl_transf_1"/>
    <property type="match status" value="1"/>
</dbReference>
<dbReference type="Pfam" id="PF18558">
    <property type="entry name" value="HTH_51"/>
    <property type="match status" value="1"/>
</dbReference>
<dbReference type="InterPro" id="IPR009081">
    <property type="entry name" value="PP-bd_ACP"/>
</dbReference>
<dbReference type="SMART" id="SM00827">
    <property type="entry name" value="PKS_AT"/>
    <property type="match status" value="1"/>
</dbReference>
<dbReference type="InterPro" id="IPR014030">
    <property type="entry name" value="Ketoacyl_synth_N"/>
</dbReference>
<evidence type="ECO:0000256" key="5">
    <source>
        <dbReference type="ARBA" id="ARBA00023268"/>
    </source>
</evidence>
<dbReference type="Pfam" id="PF20434">
    <property type="entry name" value="BD-FAE"/>
    <property type="match status" value="1"/>
</dbReference>
<proteinExistence type="predicted"/>
<dbReference type="InterPro" id="IPR049551">
    <property type="entry name" value="PKS_DH_C"/>
</dbReference>
<dbReference type="Pfam" id="PF00550">
    <property type="entry name" value="PP-binding"/>
    <property type="match status" value="1"/>
</dbReference>
<accession>A0A6A7AZL2</accession>
<dbReference type="CDD" id="cd00833">
    <property type="entry name" value="PKS"/>
    <property type="match status" value="1"/>
</dbReference>
<feature type="region of interest" description="Disordered" evidence="7">
    <location>
        <begin position="1666"/>
        <end position="1705"/>
    </location>
</feature>
<dbReference type="InterPro" id="IPR020806">
    <property type="entry name" value="PKS_PP-bd"/>
</dbReference>
<feature type="domain" description="PKS/mFAS DH" evidence="10">
    <location>
        <begin position="1220"/>
        <end position="1525"/>
    </location>
</feature>
<evidence type="ECO:0000256" key="6">
    <source>
        <dbReference type="PROSITE-ProRule" id="PRU01363"/>
    </source>
</evidence>
<dbReference type="InterPro" id="IPR016035">
    <property type="entry name" value="Acyl_Trfase/lysoPLipase"/>
</dbReference>
<dbReference type="SUPFAM" id="SSF55048">
    <property type="entry name" value="Probable ACP-binding domain of malonyl-CoA ACP transacylase"/>
    <property type="match status" value="1"/>
</dbReference>
<organism evidence="11 12">
    <name type="scientific">Plenodomus tracheiphilus IPT5</name>
    <dbReference type="NCBI Taxonomy" id="1408161"/>
    <lineage>
        <taxon>Eukaryota</taxon>
        <taxon>Fungi</taxon>
        <taxon>Dikarya</taxon>
        <taxon>Ascomycota</taxon>
        <taxon>Pezizomycotina</taxon>
        <taxon>Dothideomycetes</taxon>
        <taxon>Pleosporomycetidae</taxon>
        <taxon>Pleosporales</taxon>
        <taxon>Pleosporineae</taxon>
        <taxon>Leptosphaeriaceae</taxon>
        <taxon>Plenodomus</taxon>
    </lineage>
</organism>
<dbReference type="GO" id="GO:0031177">
    <property type="term" value="F:phosphopantetheine binding"/>
    <property type="evidence" value="ECO:0007669"/>
    <property type="project" value="InterPro"/>
</dbReference>
<dbReference type="Pfam" id="PF02801">
    <property type="entry name" value="Ketoacyl-synt_C"/>
    <property type="match status" value="1"/>
</dbReference>
<dbReference type="InterPro" id="IPR014043">
    <property type="entry name" value="Acyl_transferase_dom"/>
</dbReference>
<dbReference type="InterPro" id="IPR016039">
    <property type="entry name" value="Thiolase-like"/>
</dbReference>
<evidence type="ECO:0000256" key="7">
    <source>
        <dbReference type="SAM" id="MobiDB-lite"/>
    </source>
</evidence>
<dbReference type="Pfam" id="PF16073">
    <property type="entry name" value="SAT"/>
    <property type="match status" value="1"/>
</dbReference>
<dbReference type="InterPro" id="IPR049492">
    <property type="entry name" value="BD-FAE-like_dom"/>
</dbReference>
<evidence type="ECO:0000259" key="10">
    <source>
        <dbReference type="PROSITE" id="PS52019"/>
    </source>
</evidence>
<dbReference type="GO" id="GO:0032259">
    <property type="term" value="P:methylation"/>
    <property type="evidence" value="ECO:0007669"/>
    <property type="project" value="UniProtKB-KW"/>
</dbReference>
<name>A0A6A7AZL2_9PLEO</name>
<evidence type="ECO:0000259" key="8">
    <source>
        <dbReference type="PROSITE" id="PS50075"/>
    </source>
</evidence>
<dbReference type="InterPro" id="IPR029058">
    <property type="entry name" value="AB_hydrolase_fold"/>
</dbReference>
<dbReference type="Gene3D" id="1.10.1200.10">
    <property type="entry name" value="ACP-like"/>
    <property type="match status" value="1"/>
</dbReference>
<keyword evidence="1" id="KW-0596">Phosphopantetheine</keyword>
<feature type="active site" description="Proton donor; for dehydratase activity" evidence="6">
    <location>
        <position position="1435"/>
    </location>
</feature>
<dbReference type="PROSITE" id="PS50075">
    <property type="entry name" value="CARRIER"/>
    <property type="match status" value="1"/>
</dbReference>
<evidence type="ECO:0000256" key="4">
    <source>
        <dbReference type="ARBA" id="ARBA00022679"/>
    </source>
</evidence>
<dbReference type="SUPFAM" id="SSF47336">
    <property type="entry name" value="ACP-like"/>
    <property type="match status" value="1"/>
</dbReference>
<dbReference type="InterPro" id="IPR013217">
    <property type="entry name" value="Methyltransf_12"/>
</dbReference>
<dbReference type="GO" id="GO:0008236">
    <property type="term" value="F:serine-type peptidase activity"/>
    <property type="evidence" value="ECO:0007669"/>
    <property type="project" value="InterPro"/>
</dbReference>
<dbReference type="Gene3D" id="3.40.366.10">
    <property type="entry name" value="Malonyl-Coenzyme A Acyl Carrier Protein, domain 2"/>
    <property type="match status" value="2"/>
</dbReference>
<dbReference type="OrthoDB" id="429813at2759"/>
<dbReference type="GO" id="GO:0004312">
    <property type="term" value="F:fatty acid synthase activity"/>
    <property type="evidence" value="ECO:0007669"/>
    <property type="project" value="TreeGrafter"/>
</dbReference>
<evidence type="ECO:0000259" key="9">
    <source>
        <dbReference type="PROSITE" id="PS52004"/>
    </source>
</evidence>
<dbReference type="PROSITE" id="PS52004">
    <property type="entry name" value="KS3_2"/>
    <property type="match status" value="1"/>
</dbReference>
<dbReference type="Proteomes" id="UP000799423">
    <property type="component" value="Unassembled WGS sequence"/>
</dbReference>
<reference evidence="11" key="1">
    <citation type="submission" date="2020-01" db="EMBL/GenBank/DDBJ databases">
        <authorList>
            <consortium name="DOE Joint Genome Institute"/>
            <person name="Haridas S."/>
            <person name="Albert R."/>
            <person name="Binder M."/>
            <person name="Bloem J."/>
            <person name="Labutti K."/>
            <person name="Salamov A."/>
            <person name="Andreopoulos B."/>
            <person name="Baker S.E."/>
            <person name="Barry K."/>
            <person name="Bills G."/>
            <person name="Bluhm B.H."/>
            <person name="Cannon C."/>
            <person name="Castanera R."/>
            <person name="Culley D.E."/>
            <person name="Daum C."/>
            <person name="Ezra D."/>
            <person name="Gonzalez J.B."/>
            <person name="Henrissat B."/>
            <person name="Kuo A."/>
            <person name="Liang C."/>
            <person name="Lipzen A."/>
            <person name="Lutzoni F."/>
            <person name="Magnuson J."/>
            <person name="Mondo S."/>
            <person name="Nolan M."/>
            <person name="Ohm R."/>
            <person name="Pangilinan J."/>
            <person name="Park H.-J."/>
            <person name="Ramirez L."/>
            <person name="Alfaro M."/>
            <person name="Sun H."/>
            <person name="Tritt A."/>
            <person name="Yoshinaga Y."/>
            <person name="Zwiers L.-H."/>
            <person name="Turgeon B.G."/>
            <person name="Goodwin S.B."/>
            <person name="Spatafora J.W."/>
            <person name="Crous P.W."/>
            <person name="Grigoriev I.V."/>
        </authorList>
    </citation>
    <scope>NUCLEOTIDE SEQUENCE</scope>
    <source>
        <strain evidence="11">IPT5</strain>
    </source>
</reference>
<keyword evidence="3" id="KW-0489">Methyltransferase</keyword>
<dbReference type="InterPro" id="IPR029063">
    <property type="entry name" value="SAM-dependent_MTases_sf"/>
</dbReference>
<evidence type="ECO:0000256" key="3">
    <source>
        <dbReference type="ARBA" id="ARBA00022603"/>
    </source>
</evidence>
<dbReference type="InterPro" id="IPR014031">
    <property type="entry name" value="Ketoacyl_synth_C"/>
</dbReference>
<keyword evidence="12" id="KW-1185">Reference proteome</keyword>
<dbReference type="Gene3D" id="3.40.47.10">
    <property type="match status" value="1"/>
</dbReference>
<dbReference type="GO" id="GO:0006633">
    <property type="term" value="P:fatty acid biosynthetic process"/>
    <property type="evidence" value="ECO:0007669"/>
    <property type="project" value="TreeGrafter"/>
</dbReference>
<dbReference type="GO" id="GO:0044550">
    <property type="term" value="P:secondary metabolite biosynthetic process"/>
    <property type="evidence" value="ECO:0007669"/>
    <property type="project" value="TreeGrafter"/>
</dbReference>
<evidence type="ECO:0000256" key="2">
    <source>
        <dbReference type="ARBA" id="ARBA00022553"/>
    </source>
</evidence>
<dbReference type="SUPFAM" id="SSF53335">
    <property type="entry name" value="S-adenosyl-L-methionine-dependent methyltransferases"/>
    <property type="match status" value="1"/>
</dbReference>
<dbReference type="Pfam" id="PF08242">
    <property type="entry name" value="Methyltransf_12"/>
    <property type="match status" value="1"/>
</dbReference>
<dbReference type="Pfam" id="PF00326">
    <property type="entry name" value="Peptidase_S9"/>
    <property type="match status" value="1"/>
</dbReference>
<sequence>MNGICALAFGPEERVPSAANLTHLKYILRQDPTFGTVTACLRQLPDTWQAIVYQDRQLQSTAGERRAAALPCLLLDDEEYEDDMVANQVIMPMTVLIHLVQYRQFLQQNSSSSHASLMRSIAAGGVQGFCAGLFSAFAVCSMGTEDDFDACAIYSIKLAMCVGAYVDLAMGLENLDMASAILRWSTTAGHNSVGEFVARYQSAYISAISDEDSVTVTATRSELTAICESLGSMGISGKTLAITGSFHHSKNSDVLQRILSLLKTPPLARSERLSHPLLRSNSTGDLFGEKNIINSILEDILCNVSDWRLTMARTSDTLRAVGGGGASIQTFGLVEFIPSFIKNEFRIVPQRLTPIISGHSELSRSSSTLQYNDNAIAVVGMACRFPGAEDLDEFWELLQSGRSMHERIPADRFSTTGLRRSSDGAPFWGNFLKNIDAFDHQFFKKSSREAASMDPQQRLLLQCAYVAMENAGYFGMSIHPNVRDTGVYLGACSSDYNDNVASHKPTAYSSLGTLRAFLTGRISHYFDWTGPSVVYDTACSSSAVAIDAACKAILAGDCKQALAGGVSLYTSPNFYQNLDAASFLSQSGPCKPFDSSADGYCRGEGVGLVVLKKLSDAISCGDKIVSVIASTGVNQNRNCTGITVPHGGSQAELYQKVVTRSGLDATQVSYVEAHGTGTPVGDPIEFTSIKTVFANPSANREEPLHIASVKGSIGHLEGAAGVACINNYGAAGSNAAMIVCQPPESVSTAQPKLVSRSISYPILISGDGIDAVEANCQAIVKYSRHLQQKRTPSLLASLAYGLAMSQNRKLSHSMVTTISDHGNIETTLTNGSATVAQTHSKQKQPVVLCFGGQVGSFVGLDQQLFESSALLQSHLRQCDSKMRALGYPGVFPAIFESEPVKDPVQLHGILFAMQYSSAKSWLDCGLQVDAVIGHSFGQLTALTVSGALSLEDGLKLVCGRAHLIQTRWGPVTGAMVTIEAPLSRVHDLLSKISLAGHNAEIACYNAPESHVLVGTLAAIDALEAILMETGIKHKRLPVTHGFHSAFTEPLLPHLRELAQGLQFHLPHISIETCTEQNSWTRGTPDLVVQHTRDPVYFIHAIERLSARLGPCTWLEASTGSSTPAMIKRCLPRSCTDSFIHASLRSGNASASLAEATATLWRCNQPVQFWPFHTSERGRYAPLNLPGYQFRQTKHWLEWEDSIASPTAPEKEQPTADPEQHELIAFSSFQNTAKSVATFSVDPESEEYKLMVQGHAVVTQPLVPAPLYCELAIRAVNLLSPESASITPEIRSLQIHAPLGLKPNRTIYLVIQKSSIPGQWDFTVKSTLPTDDDSTHASGLLALGEKFPSAEQELASYQRLVGHHMMDSLMTDPDCDALRGSATYRAFARAVTYSSYYRGVQAVYSRKDEACGKIELPSGERQMAQENGILTPLLIDNFIQIAGLQINVLGDCEDHIVFVCTETQRIIYGSGLHQHPAARYEVYSKISHNGPKEVISDIVVFDPISHNVEFVVLGARFTRVTISGLRKALQVANGNSQDHEHFEKPLNRISPQQTSEILAPLREVPKAAGRGELAYKDNVKSDTLKVDYLLQVKALLNKVSDVPIEAIQEESTLDDLGIDSLMVMEVQTEVHSEFQLTIPNKDWATLETPDKLAKYLEKTIEGSIQIGIPPTVHAAPSSLPSGAEQSSDESRHDSTDDSGSGDGDIDIGTAATTPGIFADSDSSSLTTKSLQSLNAVNRIAQATFSNIRTKYDVFAAEEGFDGFWRDVYPMQRSLTLAFVVDAFATIGCDLRTMSAGQILPKTDYLPQHDSLVKQLYVILEDSRLVAAKDGIYRRTGESVDTTPAADILEAILKQFPQHAEEHRLLAVTGSRLGDCLLGRADPLRLLFMDRSNKDLLESVYANGPMYKAMSRLLGAYVLDTVTQWQGRRPLRILEIGGGTGGTTKHIVKLLQQQGIEFKYCFSDLSRGLVTNAKKKFSMYPQMEFTVLDIETANFNESLGQFDLILSTNCIHATRNLQQTTSNMRQLLSSEGFICLVEFTRNIFWFDLVFGLLDGWWLYEDGRTHVLADEKFWNKSLRAAGYGDVQWTEGDSEESRTLRLIAAFNVKGEDAAHGGKAERIVPGRKERTTATTIRWKQEGALDLMADVYMPSGQDVSSVSRPVALILHGGGHVLHTRKHINPRHVKMLLDQGFLPVSVDYRLCPEINIRDGPMTDACEAVEWARNVLPCLPLCSNGLRIDSEHVVVIGYSTGGHLAQTTAFTTHARGLKPPSAILGFYCPSNYSADLWRSPCYPQLAQQSSSEAFDLLEGIGEHAIAGYTPTVNSNVAALIMSLDDPRWRFVLHANWRAQTLPMLINGLPSKSQMSRSGRNLDSVLNMEIPDSEAVASISPYDQIRRGYYRTPTYLLHGTKDDLIPWQQSRATMEALAEQGVSARAEVIEGAEHCFDVWSDKFDTEVERSISWLSDQCRNA</sequence>
<feature type="domain" description="Ketosynthase family 3 (KS3)" evidence="9">
    <location>
        <begin position="373"/>
        <end position="775"/>
    </location>
</feature>
<dbReference type="PANTHER" id="PTHR43775:SF21">
    <property type="entry name" value="NON-REDUCING POLYKETIDE SYNTHASE AUSA-RELATED"/>
    <property type="match status" value="1"/>
</dbReference>
<dbReference type="InterPro" id="IPR020841">
    <property type="entry name" value="PKS_Beta-ketoAc_synthase_dom"/>
</dbReference>
<dbReference type="SMART" id="SM00823">
    <property type="entry name" value="PKS_PP"/>
    <property type="match status" value="1"/>
</dbReference>
<dbReference type="GO" id="GO:0008168">
    <property type="term" value="F:methyltransferase activity"/>
    <property type="evidence" value="ECO:0007669"/>
    <property type="project" value="UniProtKB-KW"/>
</dbReference>
<gene>
    <name evidence="11" type="ORF">T440DRAFT_537648</name>
</gene>
<feature type="domain" description="Carrier" evidence="8">
    <location>
        <begin position="1585"/>
        <end position="1659"/>
    </location>
</feature>
<dbReference type="Pfam" id="PF00109">
    <property type="entry name" value="ketoacyl-synt"/>
    <property type="match status" value="1"/>
</dbReference>
<dbReference type="Gene3D" id="3.40.50.150">
    <property type="entry name" value="Vaccinia Virus protein VP39"/>
    <property type="match status" value="1"/>
</dbReference>
<dbReference type="Pfam" id="PF14765">
    <property type="entry name" value="PS-DH"/>
    <property type="match status" value="1"/>
</dbReference>
<dbReference type="GO" id="GO:0006508">
    <property type="term" value="P:proteolysis"/>
    <property type="evidence" value="ECO:0007669"/>
    <property type="project" value="InterPro"/>
</dbReference>
<dbReference type="SUPFAM" id="SSF53901">
    <property type="entry name" value="Thiolase-like"/>
    <property type="match status" value="1"/>
</dbReference>
<feature type="region of interest" description="N-terminal hotdog fold" evidence="6">
    <location>
        <begin position="1220"/>
        <end position="1347"/>
    </location>
</feature>
<dbReference type="InterPro" id="IPR016036">
    <property type="entry name" value="Malonyl_transacylase_ACP-bd"/>
</dbReference>
<dbReference type="InterPro" id="IPR049900">
    <property type="entry name" value="PKS_mFAS_DH"/>
</dbReference>
<evidence type="ECO:0000313" key="12">
    <source>
        <dbReference type="Proteomes" id="UP000799423"/>
    </source>
</evidence>
<dbReference type="Gene3D" id="3.10.129.110">
    <property type="entry name" value="Polyketide synthase dehydratase"/>
    <property type="match status" value="1"/>
</dbReference>
<dbReference type="SMART" id="SM00825">
    <property type="entry name" value="PKS_KS"/>
    <property type="match status" value="1"/>
</dbReference>
<dbReference type="InterPro" id="IPR050091">
    <property type="entry name" value="PKS_NRPS_Biosynth_Enz"/>
</dbReference>
<keyword evidence="4" id="KW-0808">Transferase</keyword>
<dbReference type="Gene3D" id="3.40.50.1820">
    <property type="entry name" value="alpha/beta hydrolase"/>
    <property type="match status" value="1"/>
</dbReference>
<evidence type="ECO:0000313" key="11">
    <source>
        <dbReference type="EMBL" id="KAF2847817.1"/>
    </source>
</evidence>
<evidence type="ECO:0000256" key="1">
    <source>
        <dbReference type="ARBA" id="ARBA00022450"/>
    </source>
</evidence>
<dbReference type="PANTHER" id="PTHR43775">
    <property type="entry name" value="FATTY ACID SYNTHASE"/>
    <property type="match status" value="1"/>
</dbReference>
<dbReference type="InterPro" id="IPR042104">
    <property type="entry name" value="PKS_dehydratase_sf"/>
</dbReference>
<dbReference type="EMBL" id="MU006322">
    <property type="protein sequence ID" value="KAF2847817.1"/>
    <property type="molecule type" value="Genomic_DNA"/>
</dbReference>
<keyword evidence="5" id="KW-0511">Multifunctional enzyme</keyword>
<dbReference type="InterPro" id="IPR036736">
    <property type="entry name" value="ACP-like_sf"/>
</dbReference>
<keyword evidence="2" id="KW-0597">Phosphoprotein</keyword>
<dbReference type="InterPro" id="IPR041068">
    <property type="entry name" value="HTH_51"/>
</dbReference>